<gene>
    <name evidence="1" type="ORF">METZ01_LOCUS456055</name>
</gene>
<evidence type="ECO:0000313" key="1">
    <source>
        <dbReference type="EMBL" id="SVE03201.1"/>
    </source>
</evidence>
<protein>
    <submittedName>
        <fullName evidence="1">Uncharacterized protein</fullName>
    </submittedName>
</protein>
<proteinExistence type="predicted"/>
<organism evidence="1">
    <name type="scientific">marine metagenome</name>
    <dbReference type="NCBI Taxonomy" id="408172"/>
    <lineage>
        <taxon>unclassified sequences</taxon>
        <taxon>metagenomes</taxon>
        <taxon>ecological metagenomes</taxon>
    </lineage>
</organism>
<dbReference type="EMBL" id="UINC01189491">
    <property type="protein sequence ID" value="SVE03201.1"/>
    <property type="molecule type" value="Genomic_DNA"/>
</dbReference>
<reference evidence="1" key="1">
    <citation type="submission" date="2018-05" db="EMBL/GenBank/DDBJ databases">
        <authorList>
            <person name="Lanie J.A."/>
            <person name="Ng W.-L."/>
            <person name="Kazmierczak K.M."/>
            <person name="Andrzejewski T.M."/>
            <person name="Davidsen T.M."/>
            <person name="Wayne K.J."/>
            <person name="Tettelin H."/>
            <person name="Glass J.I."/>
            <person name="Rusch D."/>
            <person name="Podicherti R."/>
            <person name="Tsui H.-C.T."/>
            <person name="Winkler M.E."/>
        </authorList>
    </citation>
    <scope>NUCLEOTIDE SEQUENCE</scope>
</reference>
<dbReference type="AlphaFoldDB" id="A0A383A6G7"/>
<sequence length="88" mass="10535">MRLFRSLPEYRAREGKASNKQQISKENKMAKVTWKGWREEPEEDWQQAYDVLTGRKKPFYVVFGRPETLRNQSEKDLDDQAELEANKE</sequence>
<name>A0A383A6G7_9ZZZZ</name>
<accession>A0A383A6G7</accession>